<evidence type="ECO:0000313" key="3">
    <source>
        <dbReference type="Proteomes" id="UP001160148"/>
    </source>
</evidence>
<evidence type="ECO:0000313" key="2">
    <source>
        <dbReference type="EMBL" id="CAI6359399.1"/>
    </source>
</evidence>
<keyword evidence="3" id="KW-1185">Reference proteome</keyword>
<dbReference type="AlphaFoldDB" id="A0AAV0WTP6"/>
<accession>A0AAV0WTP6</accession>
<organism evidence="2 3">
    <name type="scientific">Macrosiphum euphorbiae</name>
    <name type="common">potato aphid</name>
    <dbReference type="NCBI Taxonomy" id="13131"/>
    <lineage>
        <taxon>Eukaryota</taxon>
        <taxon>Metazoa</taxon>
        <taxon>Ecdysozoa</taxon>
        <taxon>Arthropoda</taxon>
        <taxon>Hexapoda</taxon>
        <taxon>Insecta</taxon>
        <taxon>Pterygota</taxon>
        <taxon>Neoptera</taxon>
        <taxon>Paraneoptera</taxon>
        <taxon>Hemiptera</taxon>
        <taxon>Sternorrhyncha</taxon>
        <taxon>Aphidomorpha</taxon>
        <taxon>Aphidoidea</taxon>
        <taxon>Aphididae</taxon>
        <taxon>Macrosiphini</taxon>
        <taxon>Macrosiphum</taxon>
    </lineage>
</organism>
<comment type="caution">
    <text evidence="2">The sequence shown here is derived from an EMBL/GenBank/DDBJ whole genome shotgun (WGS) entry which is preliminary data.</text>
</comment>
<proteinExistence type="predicted"/>
<sequence length="72" mass="8403">MNNIQTDDADETFVSYHDLNMVRKKELLLTLRQENKQLNNKLKILNEAIDALKDNNGGEKITFYDEVDFLSN</sequence>
<dbReference type="Proteomes" id="UP001160148">
    <property type="component" value="Unassembled WGS sequence"/>
</dbReference>
<keyword evidence="1" id="KW-0175">Coiled coil</keyword>
<dbReference type="EMBL" id="CARXXK010000002">
    <property type="protein sequence ID" value="CAI6359399.1"/>
    <property type="molecule type" value="Genomic_DNA"/>
</dbReference>
<gene>
    <name evidence="2" type="ORF">MEUPH1_LOCUS14816</name>
</gene>
<evidence type="ECO:0000256" key="1">
    <source>
        <dbReference type="SAM" id="Coils"/>
    </source>
</evidence>
<reference evidence="2 3" key="1">
    <citation type="submission" date="2023-01" db="EMBL/GenBank/DDBJ databases">
        <authorList>
            <person name="Whitehead M."/>
        </authorList>
    </citation>
    <scope>NUCLEOTIDE SEQUENCE [LARGE SCALE GENOMIC DNA]</scope>
</reference>
<protein>
    <submittedName>
        <fullName evidence="2">Uncharacterized protein</fullName>
    </submittedName>
</protein>
<name>A0AAV0WTP6_9HEMI</name>
<feature type="coiled-coil region" evidence="1">
    <location>
        <begin position="21"/>
        <end position="55"/>
    </location>
</feature>